<keyword evidence="3" id="KW-1185">Reference proteome</keyword>
<dbReference type="GO" id="GO:0008171">
    <property type="term" value="F:O-methyltransferase activity"/>
    <property type="evidence" value="ECO:0007669"/>
    <property type="project" value="TreeGrafter"/>
</dbReference>
<proteinExistence type="predicted"/>
<dbReference type="AlphaFoldDB" id="A0A1E7JP35"/>
<accession>A0A1E7JP35</accession>
<comment type="caution">
    <text evidence="2">The sequence shown here is derived from an EMBL/GenBank/DDBJ whole genome shotgun (WGS) entry which is preliminary data.</text>
</comment>
<dbReference type="Proteomes" id="UP000176087">
    <property type="component" value="Unassembled WGS sequence"/>
</dbReference>
<keyword evidence="2" id="KW-0808">Transferase</keyword>
<dbReference type="PANTHER" id="PTHR36973">
    <property type="entry name" value="SLL1456 PROTEIN-RELATED"/>
    <property type="match status" value="1"/>
</dbReference>
<evidence type="ECO:0000313" key="3">
    <source>
        <dbReference type="Proteomes" id="UP000176087"/>
    </source>
</evidence>
<evidence type="ECO:0000313" key="2">
    <source>
        <dbReference type="EMBL" id="OEU90039.1"/>
    </source>
</evidence>
<dbReference type="PATRIC" id="fig|933944.5.peg.184"/>
<sequence>MTTMFRKVLGAASRLGVQVLDLGPGAAVISRRGGYTATKLSSDAWLVAGKLSRSSRAPRDGWGLHKAAASSLCTRHVADFLVNYEVNCVFDVGANKGQYGKQLRESGYRGRIVSFEPVPDALAKLRKAAERDRDWLVYPCALGRGESVETMHLGWKTMNSLLEPSAYGQQRYKRFADTSTTTQVQVRRLDEVMDEALEGIADPRPYLKMDTQGFDMEVFAGAGKRIDEYVGMQSEVAALRLYEGSPHMTEAITAYQDAGFEITGMYPVTREAATGRVVEFDCVMARAAFAPADGPGK</sequence>
<dbReference type="SUPFAM" id="SSF53335">
    <property type="entry name" value="S-adenosyl-L-methionine-dependent methyltransferases"/>
    <property type="match status" value="1"/>
</dbReference>
<dbReference type="Pfam" id="PF05050">
    <property type="entry name" value="Methyltransf_21"/>
    <property type="match status" value="1"/>
</dbReference>
<dbReference type="OrthoDB" id="4104638at2"/>
<dbReference type="PANTHER" id="PTHR36973:SF4">
    <property type="entry name" value="NODULATION PROTEIN"/>
    <property type="match status" value="1"/>
</dbReference>
<organism evidence="2 3">
    <name type="scientific">Streptomyces abyssalis</name>
    <dbReference type="NCBI Taxonomy" id="933944"/>
    <lineage>
        <taxon>Bacteria</taxon>
        <taxon>Bacillati</taxon>
        <taxon>Actinomycetota</taxon>
        <taxon>Actinomycetes</taxon>
        <taxon>Kitasatosporales</taxon>
        <taxon>Streptomycetaceae</taxon>
        <taxon>Streptomyces</taxon>
    </lineage>
</organism>
<protein>
    <submittedName>
        <fullName evidence="2">FkbM family methyltransferase</fullName>
    </submittedName>
</protein>
<name>A0A1E7JP35_9ACTN</name>
<dbReference type="RefSeq" id="WP_070012882.1">
    <property type="nucleotide sequence ID" value="NZ_LJGS01000044.1"/>
</dbReference>
<dbReference type="Gene3D" id="3.40.50.150">
    <property type="entry name" value="Vaccinia Virus protein VP39"/>
    <property type="match status" value="1"/>
</dbReference>
<keyword evidence="2" id="KW-0489">Methyltransferase</keyword>
<dbReference type="EMBL" id="LJGT01000038">
    <property type="protein sequence ID" value="OEU90039.1"/>
    <property type="molecule type" value="Genomic_DNA"/>
</dbReference>
<feature type="domain" description="Methyltransferase FkbM" evidence="1">
    <location>
        <begin position="91"/>
        <end position="261"/>
    </location>
</feature>
<dbReference type="InterPro" id="IPR006342">
    <property type="entry name" value="FkbM_mtfrase"/>
</dbReference>
<dbReference type="NCBIfam" id="TIGR01444">
    <property type="entry name" value="fkbM_fam"/>
    <property type="match status" value="1"/>
</dbReference>
<dbReference type="GO" id="GO:0032259">
    <property type="term" value="P:methylation"/>
    <property type="evidence" value="ECO:0007669"/>
    <property type="project" value="UniProtKB-KW"/>
</dbReference>
<dbReference type="InterPro" id="IPR053188">
    <property type="entry name" value="FkbM_Methyltransferase"/>
</dbReference>
<dbReference type="STRING" id="933944.AN215_10570"/>
<gene>
    <name evidence="2" type="ORF">AN215_10570</name>
</gene>
<evidence type="ECO:0000259" key="1">
    <source>
        <dbReference type="Pfam" id="PF05050"/>
    </source>
</evidence>
<reference evidence="2 3" key="1">
    <citation type="journal article" date="2016" name="Front. Microbiol.">
        <title>Comparative Genomics Analysis of Streptomyces Species Reveals Their Adaptation to the Marine Environment and Their Diversity at the Genomic Level.</title>
        <authorList>
            <person name="Tian X."/>
            <person name="Zhang Z."/>
            <person name="Yang T."/>
            <person name="Chen M."/>
            <person name="Li J."/>
            <person name="Chen F."/>
            <person name="Yang J."/>
            <person name="Li W."/>
            <person name="Zhang B."/>
            <person name="Zhang Z."/>
            <person name="Wu J."/>
            <person name="Zhang C."/>
            <person name="Long L."/>
            <person name="Xiao J."/>
        </authorList>
    </citation>
    <scope>NUCLEOTIDE SEQUENCE [LARGE SCALE GENOMIC DNA]</scope>
    <source>
        <strain evidence="2 3">SCSIO 10390</strain>
    </source>
</reference>
<dbReference type="InterPro" id="IPR029063">
    <property type="entry name" value="SAM-dependent_MTases_sf"/>
</dbReference>